<gene>
    <name evidence="2" type="primary">yueD</name>
    <name evidence="2" type="ORF">ERS852491_02247</name>
</gene>
<dbReference type="CDD" id="cd05233">
    <property type="entry name" value="SDR_c"/>
    <property type="match status" value="1"/>
</dbReference>
<dbReference type="PANTHER" id="PTHR42760">
    <property type="entry name" value="SHORT-CHAIN DEHYDROGENASES/REDUCTASES FAMILY MEMBER"/>
    <property type="match status" value="1"/>
</dbReference>
<comment type="similarity">
    <text evidence="1">Belongs to the short-chain dehydrogenases/reductases (SDR) family.</text>
</comment>
<dbReference type="EMBL" id="CYZU01000019">
    <property type="protein sequence ID" value="CUO45254.1"/>
    <property type="molecule type" value="Genomic_DNA"/>
</dbReference>
<dbReference type="Proteomes" id="UP000095544">
    <property type="component" value="Unassembled WGS sequence"/>
</dbReference>
<dbReference type="AlphaFoldDB" id="A0A174F597"/>
<sequence length="210" mass="23219">MKKVLITGGSGDIAQAIKRQLEIEGYEVYAPSKLELDVTDWESIEKEISGFIPDVLINNAGYVVPKSIKEANLLNTKKHIDINLSGTFYCTEIALKYNPNVDIVNVTSAAAVEKHATWSEYCATKAAVVMATKCWADDGLYAVAVSPARTRTKMRKSLYPEEDQTTLLEPDDFAKVISKAVNKEYCAGDHILVRKQTVKDVLGGKIDELF</sequence>
<name>A0A174F597_9FIRM</name>
<dbReference type="GO" id="GO:0016616">
    <property type="term" value="F:oxidoreductase activity, acting on the CH-OH group of donors, NAD or NADP as acceptor"/>
    <property type="evidence" value="ECO:0007669"/>
    <property type="project" value="TreeGrafter"/>
</dbReference>
<dbReference type="Gene3D" id="3.40.50.720">
    <property type="entry name" value="NAD(P)-binding Rossmann-like Domain"/>
    <property type="match status" value="1"/>
</dbReference>
<organism evidence="2 3">
    <name type="scientific">Faecalicatena contorta</name>
    <dbReference type="NCBI Taxonomy" id="39482"/>
    <lineage>
        <taxon>Bacteria</taxon>
        <taxon>Bacillati</taxon>
        <taxon>Bacillota</taxon>
        <taxon>Clostridia</taxon>
        <taxon>Lachnospirales</taxon>
        <taxon>Lachnospiraceae</taxon>
        <taxon>Faecalicatena</taxon>
    </lineage>
</organism>
<dbReference type="PRINTS" id="PR00081">
    <property type="entry name" value="GDHRDH"/>
</dbReference>
<evidence type="ECO:0000313" key="3">
    <source>
        <dbReference type="Proteomes" id="UP000095544"/>
    </source>
</evidence>
<evidence type="ECO:0000256" key="1">
    <source>
        <dbReference type="ARBA" id="ARBA00006484"/>
    </source>
</evidence>
<dbReference type="Pfam" id="PF00106">
    <property type="entry name" value="adh_short"/>
    <property type="match status" value="1"/>
</dbReference>
<dbReference type="OrthoDB" id="9803333at2"/>
<keyword evidence="2" id="KW-0560">Oxidoreductase</keyword>
<evidence type="ECO:0000313" key="2">
    <source>
        <dbReference type="EMBL" id="CUO45254.1"/>
    </source>
</evidence>
<dbReference type="InterPro" id="IPR002347">
    <property type="entry name" value="SDR_fam"/>
</dbReference>
<dbReference type="InterPro" id="IPR036291">
    <property type="entry name" value="NAD(P)-bd_dom_sf"/>
</dbReference>
<proteinExistence type="inferred from homology"/>
<dbReference type="STRING" id="39482.ERS852491_02247"/>
<accession>A0A174F597</accession>
<dbReference type="RefSeq" id="WP_055153117.1">
    <property type="nucleotide sequence ID" value="NZ_CYZU01000019.1"/>
</dbReference>
<dbReference type="EC" id="1.1.1.-" evidence="2"/>
<protein>
    <submittedName>
        <fullName evidence="2">Benzil reductase</fullName>
        <ecNumber evidence="2">1.1.1.-</ecNumber>
    </submittedName>
</protein>
<dbReference type="SUPFAM" id="SSF51735">
    <property type="entry name" value="NAD(P)-binding Rossmann-fold domains"/>
    <property type="match status" value="1"/>
</dbReference>
<reference evidence="2 3" key="1">
    <citation type="submission" date="2015-09" db="EMBL/GenBank/DDBJ databases">
        <authorList>
            <consortium name="Pathogen Informatics"/>
        </authorList>
    </citation>
    <scope>NUCLEOTIDE SEQUENCE [LARGE SCALE GENOMIC DNA]</scope>
    <source>
        <strain evidence="2 3">2789STDY5834876</strain>
    </source>
</reference>